<keyword evidence="3" id="KW-1185">Reference proteome</keyword>
<accession>A0A2I0HW30</accession>
<comment type="caution">
    <text evidence="2">The sequence shown here is derived from an EMBL/GenBank/DDBJ whole genome shotgun (WGS) entry which is preliminary data.</text>
</comment>
<dbReference type="EMBL" id="PGOL01005126">
    <property type="protein sequence ID" value="PKI35919.1"/>
    <property type="molecule type" value="Genomic_DNA"/>
</dbReference>
<evidence type="ECO:0000256" key="1">
    <source>
        <dbReference type="SAM" id="MobiDB-lite"/>
    </source>
</evidence>
<dbReference type="Proteomes" id="UP000233551">
    <property type="component" value="Unassembled WGS sequence"/>
</dbReference>
<dbReference type="AlphaFoldDB" id="A0A2I0HW30"/>
<feature type="region of interest" description="Disordered" evidence="1">
    <location>
        <begin position="16"/>
        <end position="45"/>
    </location>
</feature>
<sequence>MPGRITEDWAARVGIGPRARRLGQESGDRGQRFPPLSAAATAREGTGDGGEYCLGYAALGRGVTRLGSVGIERDFGFLARVSSFPARDFPSSIAENRRN</sequence>
<protein>
    <submittedName>
        <fullName evidence="2">Uncharacterized protein</fullName>
    </submittedName>
</protein>
<evidence type="ECO:0000313" key="2">
    <source>
        <dbReference type="EMBL" id="PKI35919.1"/>
    </source>
</evidence>
<proteinExistence type="predicted"/>
<gene>
    <name evidence="2" type="ORF">CRG98_043693</name>
</gene>
<organism evidence="2 3">
    <name type="scientific">Punica granatum</name>
    <name type="common">Pomegranate</name>
    <dbReference type="NCBI Taxonomy" id="22663"/>
    <lineage>
        <taxon>Eukaryota</taxon>
        <taxon>Viridiplantae</taxon>
        <taxon>Streptophyta</taxon>
        <taxon>Embryophyta</taxon>
        <taxon>Tracheophyta</taxon>
        <taxon>Spermatophyta</taxon>
        <taxon>Magnoliopsida</taxon>
        <taxon>eudicotyledons</taxon>
        <taxon>Gunneridae</taxon>
        <taxon>Pentapetalae</taxon>
        <taxon>rosids</taxon>
        <taxon>malvids</taxon>
        <taxon>Myrtales</taxon>
        <taxon>Lythraceae</taxon>
        <taxon>Punica</taxon>
    </lineage>
</organism>
<evidence type="ECO:0000313" key="3">
    <source>
        <dbReference type="Proteomes" id="UP000233551"/>
    </source>
</evidence>
<feature type="compositionally biased region" description="Basic and acidic residues" evidence="1">
    <location>
        <begin position="22"/>
        <end position="31"/>
    </location>
</feature>
<reference evidence="2 3" key="1">
    <citation type="submission" date="2017-11" db="EMBL/GenBank/DDBJ databases">
        <title>De-novo sequencing of pomegranate (Punica granatum L.) genome.</title>
        <authorList>
            <person name="Akparov Z."/>
            <person name="Amiraslanov A."/>
            <person name="Hajiyeva S."/>
            <person name="Abbasov M."/>
            <person name="Kaur K."/>
            <person name="Hamwieh A."/>
            <person name="Solovyev V."/>
            <person name="Salamov A."/>
            <person name="Braich B."/>
            <person name="Kosarev P."/>
            <person name="Mahmoud A."/>
            <person name="Hajiyev E."/>
            <person name="Babayeva S."/>
            <person name="Izzatullayeva V."/>
            <person name="Mammadov A."/>
            <person name="Mammadov A."/>
            <person name="Sharifova S."/>
            <person name="Ojaghi J."/>
            <person name="Eynullazada K."/>
            <person name="Bayramov B."/>
            <person name="Abdulazimova A."/>
            <person name="Shahmuradov I."/>
        </authorList>
    </citation>
    <scope>NUCLEOTIDE SEQUENCE [LARGE SCALE GENOMIC DNA]</scope>
    <source>
        <strain evidence="3">cv. AG2017</strain>
        <tissue evidence="2">Leaf</tissue>
    </source>
</reference>
<name>A0A2I0HW30_PUNGR</name>